<accession>A0ABT6APK6</accession>
<protein>
    <submittedName>
        <fullName evidence="3">Tripartite tricarboxylate transporter substrate-binding protein</fullName>
    </submittedName>
</protein>
<dbReference type="InterPro" id="IPR005064">
    <property type="entry name" value="BUG"/>
</dbReference>
<evidence type="ECO:0000256" key="1">
    <source>
        <dbReference type="ARBA" id="ARBA00006987"/>
    </source>
</evidence>
<feature type="chain" id="PRO_5045682920" evidence="2">
    <location>
        <begin position="23"/>
        <end position="324"/>
    </location>
</feature>
<keyword evidence="2" id="KW-0732">Signal</keyword>
<comment type="similarity">
    <text evidence="1">Belongs to the UPF0065 (bug) family.</text>
</comment>
<dbReference type="Gene3D" id="3.40.190.150">
    <property type="entry name" value="Bordetella uptake gene, domain 1"/>
    <property type="match status" value="1"/>
</dbReference>
<dbReference type="EMBL" id="JARJLM010000268">
    <property type="protein sequence ID" value="MDF3834384.1"/>
    <property type="molecule type" value="Genomic_DNA"/>
</dbReference>
<dbReference type="Gene3D" id="3.40.190.10">
    <property type="entry name" value="Periplasmic binding protein-like II"/>
    <property type="match status" value="1"/>
</dbReference>
<organism evidence="3 4">
    <name type="scientific">Cupriavidus basilensis</name>
    <dbReference type="NCBI Taxonomy" id="68895"/>
    <lineage>
        <taxon>Bacteria</taxon>
        <taxon>Pseudomonadati</taxon>
        <taxon>Pseudomonadota</taxon>
        <taxon>Betaproteobacteria</taxon>
        <taxon>Burkholderiales</taxon>
        <taxon>Burkholderiaceae</taxon>
        <taxon>Cupriavidus</taxon>
    </lineage>
</organism>
<dbReference type="RefSeq" id="WP_017230818.1">
    <property type="nucleotide sequence ID" value="NZ_JARJLM010000268.1"/>
</dbReference>
<dbReference type="Pfam" id="PF03401">
    <property type="entry name" value="TctC"/>
    <property type="match status" value="1"/>
</dbReference>
<sequence length="324" mass="33920">MKRIFAAATGIAIALTSAIATAQSYPTKPIQVIIPYAPGGSTDVIGRALGEAMARNLKEPVVIENSGGAGGTIGTARVVNAQANGYTLLFHNMGIATAPALYKKLSFDSTKDLEPIGQAADVPMILVGTKGFAPSNLKEVIAFIKQKQGSVRFGHAGNGSTSHLCAMLLAKTLGTEVTMVPYRGTGPALQDLLAGQVDLLCDQPVATGPYIKSGMLKPYALAAALRQPSLPDVPTFAEAGLSNFELEVWHGLYAPKGTPPAVIERLNQALRFALADQAVLQRFAQMGVTVPTAARQDAPTLGTRTKAEIARWTPVIKAAGVYAE</sequence>
<dbReference type="SUPFAM" id="SSF53850">
    <property type="entry name" value="Periplasmic binding protein-like II"/>
    <property type="match status" value="1"/>
</dbReference>
<reference evidence="3 4" key="1">
    <citation type="submission" date="2023-03" db="EMBL/GenBank/DDBJ databases">
        <title>Draft assemblies of triclosan tolerant bacteria isolated from returned activated sludge.</title>
        <authorList>
            <person name="Van Hamelsveld S."/>
        </authorList>
    </citation>
    <scope>NUCLEOTIDE SEQUENCE [LARGE SCALE GENOMIC DNA]</scope>
    <source>
        <strain evidence="3 4">GW210010_S58</strain>
    </source>
</reference>
<keyword evidence="4" id="KW-1185">Reference proteome</keyword>
<dbReference type="InterPro" id="IPR042100">
    <property type="entry name" value="Bug_dom1"/>
</dbReference>
<evidence type="ECO:0000313" key="3">
    <source>
        <dbReference type="EMBL" id="MDF3834384.1"/>
    </source>
</evidence>
<feature type="signal peptide" evidence="2">
    <location>
        <begin position="1"/>
        <end position="22"/>
    </location>
</feature>
<evidence type="ECO:0000256" key="2">
    <source>
        <dbReference type="SAM" id="SignalP"/>
    </source>
</evidence>
<dbReference type="Proteomes" id="UP001216674">
    <property type="component" value="Unassembled WGS sequence"/>
</dbReference>
<proteinExistence type="inferred from homology"/>
<dbReference type="PANTHER" id="PTHR42928">
    <property type="entry name" value="TRICARBOXYLATE-BINDING PROTEIN"/>
    <property type="match status" value="1"/>
</dbReference>
<comment type="caution">
    <text evidence="3">The sequence shown here is derived from an EMBL/GenBank/DDBJ whole genome shotgun (WGS) entry which is preliminary data.</text>
</comment>
<dbReference type="PIRSF" id="PIRSF017082">
    <property type="entry name" value="YflP"/>
    <property type="match status" value="1"/>
</dbReference>
<gene>
    <name evidence="3" type="ORF">P3W85_15685</name>
</gene>
<name>A0ABT6APK6_9BURK</name>
<evidence type="ECO:0000313" key="4">
    <source>
        <dbReference type="Proteomes" id="UP001216674"/>
    </source>
</evidence>
<dbReference type="PANTHER" id="PTHR42928:SF5">
    <property type="entry name" value="BLR1237 PROTEIN"/>
    <property type="match status" value="1"/>
</dbReference>